<dbReference type="GeneID" id="59284270"/>
<dbReference type="InterPro" id="IPR045863">
    <property type="entry name" value="CorA_TM1_TM2"/>
</dbReference>
<dbReference type="Pfam" id="PF01544">
    <property type="entry name" value="CorA"/>
    <property type="match status" value="1"/>
</dbReference>
<keyword evidence="5" id="KW-0175">Coiled coil</keyword>
<evidence type="ECO:0000256" key="5">
    <source>
        <dbReference type="SAM" id="Coils"/>
    </source>
</evidence>
<dbReference type="Gene3D" id="1.20.58.340">
    <property type="entry name" value="Magnesium transport protein CorA, transmembrane region"/>
    <property type="match status" value="1"/>
</dbReference>
<dbReference type="RefSeq" id="XP_037168623.1">
    <property type="nucleotide sequence ID" value="XM_037304530.1"/>
</dbReference>
<dbReference type="Proteomes" id="UP000578531">
    <property type="component" value="Unassembled WGS sequence"/>
</dbReference>
<evidence type="ECO:0000256" key="6">
    <source>
        <dbReference type="SAM" id="Phobius"/>
    </source>
</evidence>
<dbReference type="AlphaFoldDB" id="A0A8H6L892"/>
<keyword evidence="4 6" id="KW-0472">Membrane</keyword>
<evidence type="ECO:0000256" key="1">
    <source>
        <dbReference type="ARBA" id="ARBA00004141"/>
    </source>
</evidence>
<dbReference type="GO" id="GO:0016020">
    <property type="term" value="C:membrane"/>
    <property type="evidence" value="ECO:0007669"/>
    <property type="project" value="UniProtKB-SubCell"/>
</dbReference>
<name>A0A8H6L892_9LECA</name>
<reference evidence="7 8" key="1">
    <citation type="journal article" date="2020" name="Genomics">
        <title>Complete, high-quality genomes from long-read metagenomic sequencing of two wolf lichen thalli reveals enigmatic genome architecture.</title>
        <authorList>
            <person name="McKenzie S.K."/>
            <person name="Walston R.F."/>
            <person name="Allen J.L."/>
        </authorList>
    </citation>
    <scope>NUCLEOTIDE SEQUENCE [LARGE SCALE GENOMIC DNA]</scope>
    <source>
        <strain evidence="7">WasteWater2</strain>
    </source>
</reference>
<accession>A0A8H6L892</accession>
<feature type="transmembrane region" description="Helical" evidence="6">
    <location>
        <begin position="420"/>
        <end position="441"/>
    </location>
</feature>
<keyword evidence="2 6" id="KW-0812">Transmembrane</keyword>
<comment type="caution">
    <text evidence="7">The sequence shown here is derived from an EMBL/GenBank/DDBJ whole genome shotgun (WGS) entry which is preliminary data.</text>
</comment>
<evidence type="ECO:0000256" key="3">
    <source>
        <dbReference type="ARBA" id="ARBA00022989"/>
    </source>
</evidence>
<dbReference type="InterPro" id="IPR002523">
    <property type="entry name" value="MgTranspt_CorA/ZnTranspt_ZntB"/>
</dbReference>
<evidence type="ECO:0000313" key="7">
    <source>
        <dbReference type="EMBL" id="KAF6239336.1"/>
    </source>
</evidence>
<dbReference type="GO" id="GO:0046873">
    <property type="term" value="F:metal ion transmembrane transporter activity"/>
    <property type="evidence" value="ECO:0007669"/>
    <property type="project" value="InterPro"/>
</dbReference>
<organism evidence="7 8">
    <name type="scientific">Letharia columbiana</name>
    <dbReference type="NCBI Taxonomy" id="112416"/>
    <lineage>
        <taxon>Eukaryota</taxon>
        <taxon>Fungi</taxon>
        <taxon>Dikarya</taxon>
        <taxon>Ascomycota</taxon>
        <taxon>Pezizomycotina</taxon>
        <taxon>Lecanoromycetes</taxon>
        <taxon>OSLEUM clade</taxon>
        <taxon>Lecanoromycetidae</taxon>
        <taxon>Lecanorales</taxon>
        <taxon>Lecanorineae</taxon>
        <taxon>Parmeliaceae</taxon>
        <taxon>Letharia</taxon>
    </lineage>
</organism>
<feature type="transmembrane region" description="Helical" evidence="6">
    <location>
        <begin position="453"/>
        <end position="474"/>
    </location>
</feature>
<keyword evidence="8" id="KW-1185">Reference proteome</keyword>
<feature type="coiled-coil region" evidence="5">
    <location>
        <begin position="246"/>
        <end position="309"/>
    </location>
</feature>
<proteinExistence type="predicted"/>
<evidence type="ECO:0000256" key="2">
    <source>
        <dbReference type="ARBA" id="ARBA00022692"/>
    </source>
</evidence>
<sequence length="498" mass="56959">MAIRSAWWMREPATGRTGGESRYLNATTHHLHPHQSWPNQGSNGLAFKELERFLRENPGTHCSVCRLSYSYDASKKRAKWGRDRQARSSVELETLLLEQRPEETYCALYIVSSLSAEALQMLGFHLNITPRFFNFPYTILSTGVPVNDFVFFGLQVMERYGHNNLPTEAKRSSNSPKMTFRTKSGQSSHTWHVTRINVVFIRIPLERYAEGCAFTVAGYVVSYRLIFKRPRYNGVIVFDPADQAFVEALLALAANVEEELPGLEEHKLGLCDILTKVFYIISFTWGCFLEELEEHLDVLNQKCVEEELSPDDQLIYTRELHRLVPLFGESRRRILAVKDTIQQMLGHPFFTSVNAHQSMTAYLHKTTAALDDYKTRSLELSEQTNNLISLIFNIATLQDTRVAVEESHAANVLAASIRRVTVLTFIYLPLMLSASVFGMNVFEITEDKSNHSIWIFVVVSAVLMLFTVLTWTTWSRVTDDKQRRRDLRTSLNAGNLEA</sequence>
<protein>
    <submittedName>
        <fullName evidence="7">Uncharacterized protein</fullName>
    </submittedName>
</protein>
<dbReference type="EMBL" id="JACCJC010000006">
    <property type="protein sequence ID" value="KAF6239336.1"/>
    <property type="molecule type" value="Genomic_DNA"/>
</dbReference>
<gene>
    <name evidence="7" type="ORF">HO173_002598</name>
</gene>
<comment type="subcellular location">
    <subcellularLocation>
        <location evidence="1">Membrane</location>
        <topology evidence="1">Multi-pass membrane protein</topology>
    </subcellularLocation>
</comment>
<evidence type="ECO:0000256" key="4">
    <source>
        <dbReference type="ARBA" id="ARBA00023136"/>
    </source>
</evidence>
<evidence type="ECO:0000313" key="8">
    <source>
        <dbReference type="Proteomes" id="UP000578531"/>
    </source>
</evidence>
<dbReference type="SUPFAM" id="SSF144083">
    <property type="entry name" value="Magnesium transport protein CorA, transmembrane region"/>
    <property type="match status" value="1"/>
</dbReference>
<dbReference type="OrthoDB" id="3231000at2759"/>
<keyword evidence="3 6" id="KW-1133">Transmembrane helix</keyword>